<protein>
    <submittedName>
        <fullName evidence="1">Uncharacterized protein</fullName>
    </submittedName>
</protein>
<gene>
    <name evidence="1" type="ORF">OLEA9_A064619</name>
</gene>
<dbReference type="Proteomes" id="UP000594638">
    <property type="component" value="Unassembled WGS sequence"/>
</dbReference>
<dbReference type="EMBL" id="CACTIH010007971">
    <property type="protein sequence ID" value="CAA3018933.1"/>
    <property type="molecule type" value="Genomic_DNA"/>
</dbReference>
<feature type="non-terminal residue" evidence="1">
    <location>
        <position position="69"/>
    </location>
</feature>
<name>A0A8S0UNY8_OLEEU</name>
<reference evidence="1 2" key="1">
    <citation type="submission" date="2019-12" db="EMBL/GenBank/DDBJ databases">
        <authorList>
            <person name="Alioto T."/>
            <person name="Alioto T."/>
            <person name="Gomez Garrido J."/>
        </authorList>
    </citation>
    <scope>NUCLEOTIDE SEQUENCE [LARGE SCALE GENOMIC DNA]</scope>
</reference>
<accession>A0A8S0UNY8</accession>
<dbReference type="AlphaFoldDB" id="A0A8S0UNY8"/>
<organism evidence="1 2">
    <name type="scientific">Olea europaea subsp. europaea</name>
    <dbReference type="NCBI Taxonomy" id="158383"/>
    <lineage>
        <taxon>Eukaryota</taxon>
        <taxon>Viridiplantae</taxon>
        <taxon>Streptophyta</taxon>
        <taxon>Embryophyta</taxon>
        <taxon>Tracheophyta</taxon>
        <taxon>Spermatophyta</taxon>
        <taxon>Magnoliopsida</taxon>
        <taxon>eudicotyledons</taxon>
        <taxon>Gunneridae</taxon>
        <taxon>Pentapetalae</taxon>
        <taxon>asterids</taxon>
        <taxon>lamiids</taxon>
        <taxon>Lamiales</taxon>
        <taxon>Oleaceae</taxon>
        <taxon>Oleeae</taxon>
        <taxon>Olea</taxon>
    </lineage>
</organism>
<proteinExistence type="predicted"/>
<keyword evidence="2" id="KW-1185">Reference proteome</keyword>
<evidence type="ECO:0000313" key="2">
    <source>
        <dbReference type="Proteomes" id="UP000594638"/>
    </source>
</evidence>
<dbReference type="Gramene" id="OE9A064619T1">
    <property type="protein sequence ID" value="OE9A064619C1"/>
    <property type="gene ID" value="OE9A064619"/>
</dbReference>
<sequence>MGVTWYVQQCVALTFLNISVDICELRLPTNTSSAVSAMCSMCATDACCRVVNLAALNVLGVIARRHRNA</sequence>
<comment type="caution">
    <text evidence="1">The sequence shown here is derived from an EMBL/GenBank/DDBJ whole genome shotgun (WGS) entry which is preliminary data.</text>
</comment>
<evidence type="ECO:0000313" key="1">
    <source>
        <dbReference type="EMBL" id="CAA3018933.1"/>
    </source>
</evidence>